<dbReference type="Proteomes" id="UP000198356">
    <property type="component" value="Unassembled WGS sequence"/>
</dbReference>
<keyword evidence="3" id="KW-0472">Membrane</keyword>
<dbReference type="AlphaFoldDB" id="A0A239CST8"/>
<reference evidence="7 8" key="1">
    <citation type="submission" date="2017-06" db="EMBL/GenBank/DDBJ databases">
        <authorList>
            <person name="Kim H.J."/>
            <person name="Triplett B.A."/>
        </authorList>
    </citation>
    <scope>NUCLEOTIDE SEQUENCE [LARGE SCALE GENOMIC DNA]</scope>
    <source>
        <strain evidence="7 8">DSM 18704</strain>
    </source>
</reference>
<dbReference type="EMBL" id="FZOU01000001">
    <property type="protein sequence ID" value="SNS23147.1"/>
    <property type="molecule type" value="Genomic_DNA"/>
</dbReference>
<dbReference type="NCBIfam" id="TIGR01730">
    <property type="entry name" value="RND_mfp"/>
    <property type="match status" value="1"/>
</dbReference>
<organism evidence="7 8">
    <name type="scientific">Granulicella rosea</name>
    <dbReference type="NCBI Taxonomy" id="474952"/>
    <lineage>
        <taxon>Bacteria</taxon>
        <taxon>Pseudomonadati</taxon>
        <taxon>Acidobacteriota</taxon>
        <taxon>Terriglobia</taxon>
        <taxon>Terriglobales</taxon>
        <taxon>Acidobacteriaceae</taxon>
        <taxon>Granulicella</taxon>
    </lineage>
</organism>
<evidence type="ECO:0000256" key="1">
    <source>
        <dbReference type="ARBA" id="ARBA00009477"/>
    </source>
</evidence>
<dbReference type="Gene3D" id="2.40.420.20">
    <property type="match status" value="1"/>
</dbReference>
<name>A0A239CST8_9BACT</name>
<dbReference type="Gene3D" id="2.40.30.170">
    <property type="match status" value="1"/>
</dbReference>
<dbReference type="PANTHER" id="PTHR30469:SF37">
    <property type="entry name" value="RAGD PROTEIN"/>
    <property type="match status" value="1"/>
</dbReference>
<sequence length="424" mass="45290">MTNPETAHTTRNFAEDSDPNRLDVPANSAGGPETPRKGLSGGFWIAIVLIAIAIAAVVVYGVFARKEDERKLNHQASDDSIPSVFVTHPATSRLSNEVALPGNTQAYVDTPIYSRTDGYLKSWYFDIGAHVKKGQLMAVIETPELDQQLQVAEAQLKSSQANLDLANITSNRYQNLLKSNSVSKQETDQAMGDAAAKQAAVEASTAAVRRLQQLQSFERVYAPFDGVVTVRNTDIGQLVQGGSSNALFHLASIGTIRVFVPVPESYAGALKDGSTADLTLDEFPNKHFTGTIARNSNAIDPASRTLNVEVDVDNAAGLLLPGAYVVVHFKVPDHGENLTLPSNTVIFRAQGMQVAVVRDNHIVLVPITVTHDGGATLEISSGPKATDNVVLDPSDSIATGQEVRIAQKKTDTPAAAKTEKKGGE</sequence>
<dbReference type="InterPro" id="IPR006143">
    <property type="entry name" value="RND_pump_MFP"/>
</dbReference>
<dbReference type="OrthoDB" id="9806939at2"/>
<dbReference type="Pfam" id="PF25876">
    <property type="entry name" value="HH_MFP_RND"/>
    <property type="match status" value="1"/>
</dbReference>
<evidence type="ECO:0000259" key="5">
    <source>
        <dbReference type="Pfam" id="PF25917"/>
    </source>
</evidence>
<dbReference type="Gene3D" id="2.40.50.100">
    <property type="match status" value="1"/>
</dbReference>
<feature type="domain" description="Multidrug resistance protein MdtA-like alpha-helical hairpin" evidence="4">
    <location>
        <begin position="148"/>
        <end position="209"/>
    </location>
</feature>
<feature type="compositionally biased region" description="Polar residues" evidence="2">
    <location>
        <begin position="1"/>
        <end position="12"/>
    </location>
</feature>
<dbReference type="InterPro" id="IPR058792">
    <property type="entry name" value="Beta-barrel_RND_2"/>
</dbReference>
<dbReference type="PANTHER" id="PTHR30469">
    <property type="entry name" value="MULTIDRUG RESISTANCE PROTEIN MDTA"/>
    <property type="match status" value="1"/>
</dbReference>
<evidence type="ECO:0000313" key="8">
    <source>
        <dbReference type="Proteomes" id="UP000198356"/>
    </source>
</evidence>
<dbReference type="GO" id="GO:1990281">
    <property type="term" value="C:efflux pump complex"/>
    <property type="evidence" value="ECO:0007669"/>
    <property type="project" value="TreeGrafter"/>
</dbReference>
<gene>
    <name evidence="7" type="ORF">SAMN05421770_10190</name>
</gene>
<keyword evidence="3" id="KW-1133">Transmembrane helix</keyword>
<dbReference type="Pfam" id="PF25954">
    <property type="entry name" value="Beta-barrel_RND_2"/>
    <property type="match status" value="1"/>
</dbReference>
<dbReference type="Gene3D" id="1.10.287.470">
    <property type="entry name" value="Helix hairpin bin"/>
    <property type="match status" value="1"/>
</dbReference>
<dbReference type="InterPro" id="IPR058625">
    <property type="entry name" value="MdtA-like_BSH"/>
</dbReference>
<feature type="region of interest" description="Disordered" evidence="2">
    <location>
        <begin position="400"/>
        <end position="424"/>
    </location>
</feature>
<feature type="region of interest" description="Disordered" evidence="2">
    <location>
        <begin position="1"/>
        <end position="34"/>
    </location>
</feature>
<feature type="domain" description="CusB-like beta-barrel" evidence="6">
    <location>
        <begin position="260"/>
        <end position="330"/>
    </location>
</feature>
<dbReference type="InterPro" id="IPR058624">
    <property type="entry name" value="MdtA-like_HH"/>
</dbReference>
<comment type="similarity">
    <text evidence="1">Belongs to the membrane fusion protein (MFP) (TC 8.A.1) family.</text>
</comment>
<evidence type="ECO:0000256" key="3">
    <source>
        <dbReference type="SAM" id="Phobius"/>
    </source>
</evidence>
<dbReference type="GO" id="GO:0015562">
    <property type="term" value="F:efflux transmembrane transporter activity"/>
    <property type="evidence" value="ECO:0007669"/>
    <property type="project" value="TreeGrafter"/>
</dbReference>
<accession>A0A239CST8</accession>
<dbReference type="RefSeq" id="WP_089406434.1">
    <property type="nucleotide sequence ID" value="NZ_FZOU01000001.1"/>
</dbReference>
<evidence type="ECO:0000259" key="6">
    <source>
        <dbReference type="Pfam" id="PF25954"/>
    </source>
</evidence>
<keyword evidence="8" id="KW-1185">Reference proteome</keyword>
<keyword evidence="3" id="KW-0812">Transmembrane</keyword>
<evidence type="ECO:0000259" key="4">
    <source>
        <dbReference type="Pfam" id="PF25876"/>
    </source>
</evidence>
<proteinExistence type="inferred from homology"/>
<evidence type="ECO:0000256" key="2">
    <source>
        <dbReference type="SAM" id="MobiDB-lite"/>
    </source>
</evidence>
<feature type="domain" description="Multidrug resistance protein MdtA-like barrel-sandwich hybrid" evidence="5">
    <location>
        <begin position="112"/>
        <end position="246"/>
    </location>
</feature>
<dbReference type="SUPFAM" id="SSF111369">
    <property type="entry name" value="HlyD-like secretion proteins"/>
    <property type="match status" value="1"/>
</dbReference>
<feature type="transmembrane region" description="Helical" evidence="3">
    <location>
        <begin position="42"/>
        <end position="63"/>
    </location>
</feature>
<evidence type="ECO:0000313" key="7">
    <source>
        <dbReference type="EMBL" id="SNS23147.1"/>
    </source>
</evidence>
<dbReference type="Pfam" id="PF25917">
    <property type="entry name" value="BSH_RND"/>
    <property type="match status" value="1"/>
</dbReference>
<protein>
    <submittedName>
        <fullName evidence="7">RND family efflux transporter, MFP subunit</fullName>
    </submittedName>
</protein>